<dbReference type="InterPro" id="IPR003231">
    <property type="entry name" value="ACP"/>
</dbReference>
<dbReference type="Pfam" id="PF00550">
    <property type="entry name" value="PP-binding"/>
    <property type="match status" value="1"/>
</dbReference>
<dbReference type="InterPro" id="IPR009081">
    <property type="entry name" value="PP-bd_ACP"/>
</dbReference>
<evidence type="ECO:0000313" key="4">
    <source>
        <dbReference type="Proteomes" id="UP000235584"/>
    </source>
</evidence>
<dbReference type="InterPro" id="IPR036736">
    <property type="entry name" value="ACP-like_sf"/>
</dbReference>
<gene>
    <name evidence="3" type="ORF">C0V70_08430</name>
</gene>
<dbReference type="GO" id="GO:0000036">
    <property type="term" value="F:acyl carrier activity"/>
    <property type="evidence" value="ECO:0007669"/>
    <property type="project" value="TreeGrafter"/>
</dbReference>
<dbReference type="GO" id="GO:0000035">
    <property type="term" value="F:acyl binding"/>
    <property type="evidence" value="ECO:0007669"/>
    <property type="project" value="TreeGrafter"/>
</dbReference>
<protein>
    <submittedName>
        <fullName evidence="3">Acyl carrier protein</fullName>
    </submittedName>
</protein>
<dbReference type="SUPFAM" id="SSF47336">
    <property type="entry name" value="ACP-like"/>
    <property type="match status" value="1"/>
</dbReference>
<dbReference type="GO" id="GO:0009245">
    <property type="term" value="P:lipid A biosynthetic process"/>
    <property type="evidence" value="ECO:0007669"/>
    <property type="project" value="TreeGrafter"/>
</dbReference>
<dbReference type="PANTHER" id="PTHR20863">
    <property type="entry name" value="ACYL CARRIER PROTEIN"/>
    <property type="match status" value="1"/>
</dbReference>
<sequence>MLSNAEVRTKVLDIIADIALDDDVTGIKDEVALREQLDLDSMDFLDIVMELKKRHKIEVPQEDYPRLATMASCVEYLAPKFNQ</sequence>
<dbReference type="KEGG" id="bsto:C0V70_08430"/>
<keyword evidence="1" id="KW-0596">Phosphopantetheine</keyword>
<keyword evidence="2" id="KW-0597">Phosphoprotein</keyword>
<evidence type="ECO:0000256" key="1">
    <source>
        <dbReference type="ARBA" id="ARBA00022450"/>
    </source>
</evidence>
<evidence type="ECO:0000313" key="3">
    <source>
        <dbReference type="EMBL" id="AUN98134.1"/>
    </source>
</evidence>
<name>A0A2K9NTR0_BACTC</name>
<dbReference type="OrthoDB" id="9810922at2"/>
<dbReference type="AlphaFoldDB" id="A0A2K9NTR0"/>
<dbReference type="GO" id="GO:0005829">
    <property type="term" value="C:cytosol"/>
    <property type="evidence" value="ECO:0007669"/>
    <property type="project" value="TreeGrafter"/>
</dbReference>
<dbReference type="GO" id="GO:0016020">
    <property type="term" value="C:membrane"/>
    <property type="evidence" value="ECO:0007669"/>
    <property type="project" value="GOC"/>
</dbReference>
<dbReference type="PROSITE" id="PS50075">
    <property type="entry name" value="CARRIER"/>
    <property type="match status" value="1"/>
</dbReference>
<accession>A0A2K9NTR0</accession>
<dbReference type="Proteomes" id="UP000235584">
    <property type="component" value="Chromosome"/>
</dbReference>
<proteinExistence type="predicted"/>
<organism evidence="3 4">
    <name type="scientific">Bacteriovorax stolpii</name>
    <name type="common">Bdellovibrio stolpii</name>
    <dbReference type="NCBI Taxonomy" id="960"/>
    <lineage>
        <taxon>Bacteria</taxon>
        <taxon>Pseudomonadati</taxon>
        <taxon>Bdellovibrionota</taxon>
        <taxon>Bacteriovoracia</taxon>
        <taxon>Bacteriovoracales</taxon>
        <taxon>Bacteriovoracaceae</taxon>
        <taxon>Bacteriovorax</taxon>
    </lineage>
</organism>
<keyword evidence="4" id="KW-1185">Reference proteome</keyword>
<reference evidence="3 4" key="1">
    <citation type="submission" date="2018-01" db="EMBL/GenBank/DDBJ databases">
        <title>Complete genome sequence of Bacteriovorax stolpii DSM12778.</title>
        <authorList>
            <person name="Tang B."/>
            <person name="Chang J."/>
        </authorList>
    </citation>
    <scope>NUCLEOTIDE SEQUENCE [LARGE SCALE GENOMIC DNA]</scope>
    <source>
        <strain evidence="3 4">DSM 12778</strain>
    </source>
</reference>
<dbReference type="Gene3D" id="1.10.1200.10">
    <property type="entry name" value="ACP-like"/>
    <property type="match status" value="1"/>
</dbReference>
<dbReference type="RefSeq" id="WP_102243425.1">
    <property type="nucleotide sequence ID" value="NZ_CP025704.1"/>
</dbReference>
<dbReference type="EMBL" id="CP025704">
    <property type="protein sequence ID" value="AUN98134.1"/>
    <property type="molecule type" value="Genomic_DNA"/>
</dbReference>
<dbReference type="PANTHER" id="PTHR20863:SF76">
    <property type="entry name" value="CARRIER DOMAIN-CONTAINING PROTEIN"/>
    <property type="match status" value="1"/>
</dbReference>
<evidence type="ECO:0000256" key="2">
    <source>
        <dbReference type="ARBA" id="ARBA00022553"/>
    </source>
</evidence>